<sequence length="175" mass="20139">MLKGIKWHVVLFTFAIVFGILLGTFQLYQSKLLPDKISKDISGVKHVRSVIVQNAAQGYAANIKLDRVNDLMKTYKEIEKKTEKYSVKIDIRIIDNTDGKLNNIYYNSQFAIYEALQKGDYIKMNEVIKNDAEKVGALSHIYIDRENIYVDLRDGSNYLYRIIPREIAKGDNKNG</sequence>
<feature type="transmembrane region" description="Helical" evidence="1">
    <location>
        <begin position="7"/>
        <end position="28"/>
    </location>
</feature>
<evidence type="ECO:0000313" key="2">
    <source>
        <dbReference type="EMBL" id="QSZ27448.1"/>
    </source>
</evidence>
<dbReference type="RefSeq" id="WP_284680147.1">
    <property type="nucleotide sequence ID" value="NZ_CP060096.1"/>
</dbReference>
<keyword evidence="3" id="KW-1185">Reference proteome</keyword>
<proteinExistence type="predicted"/>
<protein>
    <submittedName>
        <fullName evidence="2">Uncharacterized protein</fullName>
    </submittedName>
</protein>
<name>A0A975AW27_9THEO</name>
<dbReference type="AlphaFoldDB" id="A0A975AW27"/>
<accession>A0A975AW27</accession>
<dbReference type="KEGG" id="aaut:ACETAC_00500"/>
<keyword evidence="1" id="KW-0812">Transmembrane</keyword>
<evidence type="ECO:0000256" key="1">
    <source>
        <dbReference type="SAM" id="Phobius"/>
    </source>
</evidence>
<dbReference type="EMBL" id="CP060096">
    <property type="protein sequence ID" value="QSZ27448.1"/>
    <property type="molecule type" value="Genomic_DNA"/>
</dbReference>
<evidence type="ECO:0000313" key="3">
    <source>
        <dbReference type="Proteomes" id="UP000671913"/>
    </source>
</evidence>
<gene>
    <name evidence="2" type="ORF">ACETAC_00500</name>
</gene>
<dbReference type="Proteomes" id="UP000671913">
    <property type="component" value="Chromosome"/>
</dbReference>
<organism evidence="2 3">
    <name type="scientific">Aceticella autotrophica</name>
    <dbReference type="NCBI Taxonomy" id="2755338"/>
    <lineage>
        <taxon>Bacteria</taxon>
        <taxon>Bacillati</taxon>
        <taxon>Bacillota</taxon>
        <taxon>Clostridia</taxon>
        <taxon>Thermoanaerobacterales</taxon>
        <taxon>Thermoanaerobacteraceae</taxon>
        <taxon>Aceticella</taxon>
    </lineage>
</organism>
<keyword evidence="1" id="KW-0472">Membrane</keyword>
<reference evidence="2" key="1">
    <citation type="submission" date="2020-08" db="EMBL/GenBank/DDBJ databases">
        <title>Genomic insights into the carbon and energy metabolism of the first obligate autotrophic acetogenic bacterium Aceticella autotrophica gen. nov., sp. nov.</title>
        <authorList>
            <person name="Toshchakov S.V."/>
            <person name="Elcheninov A.G."/>
            <person name="Kublanov I.V."/>
            <person name="Frolov E.N."/>
            <person name="Lebedinsky A.V."/>
        </authorList>
    </citation>
    <scope>NUCLEOTIDE SEQUENCE</scope>
    <source>
        <strain evidence="2">3443-3Ac</strain>
    </source>
</reference>
<keyword evidence="1" id="KW-1133">Transmembrane helix</keyword>